<dbReference type="RefSeq" id="WP_281837357.1">
    <property type="nucleotide sequence ID" value="NZ_BSDY01000022.1"/>
</dbReference>
<dbReference type="HAMAP" id="MF_00108">
    <property type="entry name" value="IspD"/>
    <property type="match status" value="1"/>
</dbReference>
<protein>
    <recommendedName>
        <fullName evidence="3">2-C-methyl-D-erythritol 4-phosphate cytidylyltransferase</fullName>
        <ecNumber evidence="3">2.7.7.60</ecNumber>
    </recommendedName>
    <alternativeName>
        <fullName evidence="3">4-diphosphocytidyl-2C-methyl-D-erythritol synthase</fullName>
    </alternativeName>
    <alternativeName>
        <fullName evidence="3">MEP cytidylyltransferase</fullName>
        <shortName evidence="3">MCT</shortName>
    </alternativeName>
</protein>
<dbReference type="PANTHER" id="PTHR32125:SF4">
    <property type="entry name" value="2-C-METHYL-D-ERYTHRITOL 4-PHOSPHATE CYTIDYLYLTRANSFERASE, CHLOROPLASTIC"/>
    <property type="match status" value="1"/>
</dbReference>
<keyword evidence="1 3" id="KW-0808">Transferase</keyword>
<comment type="similarity">
    <text evidence="3">Belongs to the IspD/TarI cytidylyltransferase family. IspD subfamily.</text>
</comment>
<dbReference type="FunFam" id="3.90.550.10:FF:000003">
    <property type="entry name" value="2-C-methyl-D-erythritol 4-phosphate cytidylyltransferase"/>
    <property type="match status" value="1"/>
</dbReference>
<keyword evidence="3" id="KW-0414">Isoprene biosynthesis</keyword>
<dbReference type="PANTHER" id="PTHR32125">
    <property type="entry name" value="2-C-METHYL-D-ERYTHRITOL 4-PHOSPHATE CYTIDYLYLTRANSFERASE, CHLOROPLASTIC"/>
    <property type="match status" value="1"/>
</dbReference>
<dbReference type="EC" id="2.7.7.60" evidence="3"/>
<reference evidence="4" key="1">
    <citation type="submission" date="2022-12" db="EMBL/GenBank/DDBJ databases">
        <title>Reference genome sequencing for broad-spectrum identification of bacterial and archaeal isolates by mass spectrometry.</title>
        <authorList>
            <person name="Sekiguchi Y."/>
            <person name="Tourlousse D.M."/>
        </authorList>
    </citation>
    <scope>NUCLEOTIDE SEQUENCE</scope>
    <source>
        <strain evidence="4">10succ1</strain>
    </source>
</reference>
<comment type="function">
    <text evidence="3">Catalyzes the formation of 4-diphosphocytidyl-2-C-methyl-D-erythritol from CTP and 2-C-methyl-D-erythritol 4-phosphate (MEP).</text>
</comment>
<dbReference type="InterPro" id="IPR001228">
    <property type="entry name" value="IspD"/>
</dbReference>
<evidence type="ECO:0000256" key="3">
    <source>
        <dbReference type="HAMAP-Rule" id="MF_00108"/>
    </source>
</evidence>
<dbReference type="Gene3D" id="3.90.550.10">
    <property type="entry name" value="Spore Coat Polysaccharide Biosynthesis Protein SpsA, Chain A"/>
    <property type="match status" value="1"/>
</dbReference>
<proteinExistence type="inferred from homology"/>
<keyword evidence="2 3" id="KW-0548">Nucleotidyltransferase</keyword>
<comment type="pathway">
    <text evidence="3">Isoprenoid biosynthesis; isopentenyl diphosphate biosynthesis via DXP pathway; isopentenyl diphosphate from 1-deoxy-D-xylulose 5-phosphate: step 2/6.</text>
</comment>
<evidence type="ECO:0000313" key="5">
    <source>
        <dbReference type="Proteomes" id="UP001144471"/>
    </source>
</evidence>
<feature type="site" description="Positions MEP for the nucleophilic attack" evidence="3">
    <location>
        <position position="156"/>
    </location>
</feature>
<dbReference type="CDD" id="cd02516">
    <property type="entry name" value="CDP-ME_synthetase"/>
    <property type="match status" value="1"/>
</dbReference>
<feature type="site" description="Transition state stabilizer" evidence="3">
    <location>
        <position position="16"/>
    </location>
</feature>
<evidence type="ECO:0000256" key="1">
    <source>
        <dbReference type="ARBA" id="ARBA00022679"/>
    </source>
</evidence>
<dbReference type="GO" id="GO:0019288">
    <property type="term" value="P:isopentenyl diphosphate biosynthetic process, methylerythritol 4-phosphate pathway"/>
    <property type="evidence" value="ECO:0007669"/>
    <property type="project" value="UniProtKB-UniRule"/>
</dbReference>
<dbReference type="Pfam" id="PF01128">
    <property type="entry name" value="IspD"/>
    <property type="match status" value="1"/>
</dbReference>
<dbReference type="InterPro" id="IPR034683">
    <property type="entry name" value="IspD/TarI"/>
</dbReference>
<evidence type="ECO:0000256" key="2">
    <source>
        <dbReference type="ARBA" id="ARBA00022695"/>
    </source>
</evidence>
<gene>
    <name evidence="3 4" type="primary">ispD</name>
    <name evidence="4" type="ORF">PM10SUCC1_31960</name>
</gene>
<evidence type="ECO:0000313" key="4">
    <source>
        <dbReference type="EMBL" id="GLI57682.1"/>
    </source>
</evidence>
<name>A0A9W6GNK6_9FUSO</name>
<dbReference type="AlphaFoldDB" id="A0A9W6GNK6"/>
<dbReference type="SUPFAM" id="SSF53448">
    <property type="entry name" value="Nucleotide-diphospho-sugar transferases"/>
    <property type="match status" value="1"/>
</dbReference>
<dbReference type="InterPro" id="IPR029044">
    <property type="entry name" value="Nucleotide-diphossugar_trans"/>
</dbReference>
<dbReference type="NCBIfam" id="TIGR00453">
    <property type="entry name" value="ispD"/>
    <property type="match status" value="1"/>
</dbReference>
<comment type="caution">
    <text evidence="4">The sequence shown here is derived from an EMBL/GenBank/DDBJ whole genome shotgun (WGS) entry which is preliminary data.</text>
</comment>
<keyword evidence="5" id="KW-1185">Reference proteome</keyword>
<organism evidence="4 5">
    <name type="scientific">Propionigenium maris DSM 9537</name>
    <dbReference type="NCBI Taxonomy" id="1123000"/>
    <lineage>
        <taxon>Bacteria</taxon>
        <taxon>Fusobacteriati</taxon>
        <taxon>Fusobacteriota</taxon>
        <taxon>Fusobacteriia</taxon>
        <taxon>Fusobacteriales</taxon>
        <taxon>Fusobacteriaceae</taxon>
        <taxon>Propionigenium</taxon>
    </lineage>
</organism>
<comment type="catalytic activity">
    <reaction evidence="3">
        <text>2-C-methyl-D-erythritol 4-phosphate + CTP + H(+) = 4-CDP-2-C-methyl-D-erythritol + diphosphate</text>
        <dbReference type="Rhea" id="RHEA:13429"/>
        <dbReference type="ChEBI" id="CHEBI:15378"/>
        <dbReference type="ChEBI" id="CHEBI:33019"/>
        <dbReference type="ChEBI" id="CHEBI:37563"/>
        <dbReference type="ChEBI" id="CHEBI:57823"/>
        <dbReference type="ChEBI" id="CHEBI:58262"/>
        <dbReference type="EC" id="2.7.7.60"/>
    </reaction>
</comment>
<dbReference type="InterPro" id="IPR050088">
    <property type="entry name" value="IspD/TarI_cytidylyltransf_bact"/>
</dbReference>
<feature type="site" description="Transition state stabilizer" evidence="3">
    <location>
        <position position="23"/>
    </location>
</feature>
<feature type="site" description="Positions MEP for the nucleophilic attack" evidence="3">
    <location>
        <position position="212"/>
    </location>
</feature>
<dbReference type="Proteomes" id="UP001144471">
    <property type="component" value="Unassembled WGS sequence"/>
</dbReference>
<sequence>MKKYTFIVAAAGVGKRMGLGYPKQFLEWEGKPIFIHTLEKINGNKLVTDIVVVTNSDYIEEVERYCREYSIHKVARVVAGGRERQDSIYNAIQECRDSDLIGVQDGVRPFIEDGFIESAYEELRKDGLDGVVVGVPVKDTIKVVDENGIIQSTPVRSTLVAAQTPQVFKGELLVKAYEKAAEDSWLGTDDSSLVEYIGGRVKIVEGSYGNIKITTVEDLKHL</sequence>
<accession>A0A9W6GNK6</accession>
<dbReference type="GO" id="GO:0050518">
    <property type="term" value="F:2-C-methyl-D-erythritol 4-phosphate cytidylyltransferase activity"/>
    <property type="evidence" value="ECO:0007669"/>
    <property type="project" value="UniProtKB-UniRule"/>
</dbReference>
<dbReference type="EMBL" id="BSDY01000022">
    <property type="protein sequence ID" value="GLI57682.1"/>
    <property type="molecule type" value="Genomic_DNA"/>
</dbReference>